<evidence type="ECO:0000313" key="17">
    <source>
        <dbReference type="EMBL" id="BCZ46049.1"/>
    </source>
</evidence>
<dbReference type="SUPFAM" id="SSF47384">
    <property type="entry name" value="Homodimeric domain of signal transducing histidine kinase"/>
    <property type="match status" value="1"/>
</dbReference>
<dbReference type="InterPro" id="IPR003594">
    <property type="entry name" value="HATPase_dom"/>
</dbReference>
<keyword evidence="10" id="KW-0067">ATP-binding</keyword>
<dbReference type="Pfam" id="PF00512">
    <property type="entry name" value="HisKA"/>
    <property type="match status" value="1"/>
</dbReference>
<dbReference type="CDD" id="cd06225">
    <property type="entry name" value="HAMP"/>
    <property type="match status" value="1"/>
</dbReference>
<dbReference type="Gene3D" id="3.30.565.10">
    <property type="entry name" value="Histidine kinase-like ATPase, C-terminal domain"/>
    <property type="match status" value="1"/>
</dbReference>
<keyword evidence="4" id="KW-1003">Cell membrane</keyword>
<feature type="transmembrane region" description="Helical" evidence="14">
    <location>
        <begin position="12"/>
        <end position="33"/>
    </location>
</feature>
<evidence type="ECO:0000256" key="13">
    <source>
        <dbReference type="ARBA" id="ARBA00023136"/>
    </source>
</evidence>
<feature type="domain" description="Histidine kinase" evidence="15">
    <location>
        <begin position="264"/>
        <end position="482"/>
    </location>
</feature>
<accession>A0ABN6J060</accession>
<keyword evidence="13 14" id="KW-0472">Membrane</keyword>
<organism evidence="17 18">
    <name type="scientific">Clostridium gelidum</name>
    <dbReference type="NCBI Taxonomy" id="704125"/>
    <lineage>
        <taxon>Bacteria</taxon>
        <taxon>Bacillati</taxon>
        <taxon>Bacillota</taxon>
        <taxon>Clostridia</taxon>
        <taxon>Eubacteriales</taxon>
        <taxon>Clostridiaceae</taxon>
        <taxon>Clostridium</taxon>
    </lineage>
</organism>
<keyword evidence="12" id="KW-0902">Two-component regulatory system</keyword>
<dbReference type="Gene3D" id="6.10.340.10">
    <property type="match status" value="1"/>
</dbReference>
<dbReference type="CDD" id="cd00082">
    <property type="entry name" value="HisKA"/>
    <property type="match status" value="1"/>
</dbReference>
<evidence type="ECO:0000259" key="15">
    <source>
        <dbReference type="PROSITE" id="PS50109"/>
    </source>
</evidence>
<dbReference type="PANTHER" id="PTHR45528">
    <property type="entry name" value="SENSOR HISTIDINE KINASE CPXA"/>
    <property type="match status" value="1"/>
</dbReference>
<evidence type="ECO:0000259" key="16">
    <source>
        <dbReference type="PROSITE" id="PS50885"/>
    </source>
</evidence>
<dbReference type="RefSeq" id="WP_224037575.1">
    <property type="nucleotide sequence ID" value="NZ_AP024849.1"/>
</dbReference>
<dbReference type="Gene3D" id="1.10.287.130">
    <property type="match status" value="1"/>
</dbReference>
<dbReference type="PROSITE" id="PS50885">
    <property type="entry name" value="HAMP"/>
    <property type="match status" value="1"/>
</dbReference>
<feature type="transmembrane region" description="Helical" evidence="14">
    <location>
        <begin position="169"/>
        <end position="191"/>
    </location>
</feature>
<keyword evidence="5" id="KW-0597">Phosphoprotein</keyword>
<evidence type="ECO:0000256" key="3">
    <source>
        <dbReference type="ARBA" id="ARBA00012438"/>
    </source>
</evidence>
<dbReference type="CDD" id="cd00075">
    <property type="entry name" value="HATPase"/>
    <property type="match status" value="1"/>
</dbReference>
<evidence type="ECO:0000256" key="5">
    <source>
        <dbReference type="ARBA" id="ARBA00022553"/>
    </source>
</evidence>
<dbReference type="Pfam" id="PF02518">
    <property type="entry name" value="HATPase_c"/>
    <property type="match status" value="1"/>
</dbReference>
<dbReference type="EMBL" id="AP024849">
    <property type="protein sequence ID" value="BCZ46049.1"/>
    <property type="molecule type" value="Genomic_DNA"/>
</dbReference>
<keyword evidence="8" id="KW-0547">Nucleotide-binding</keyword>
<evidence type="ECO:0000256" key="1">
    <source>
        <dbReference type="ARBA" id="ARBA00000085"/>
    </source>
</evidence>
<dbReference type="InterPro" id="IPR004358">
    <property type="entry name" value="Sig_transdc_His_kin-like_C"/>
</dbReference>
<comment type="subcellular location">
    <subcellularLocation>
        <location evidence="2">Cell membrane</location>
        <topology evidence="2">Multi-pass membrane protein</topology>
    </subcellularLocation>
</comment>
<protein>
    <recommendedName>
        <fullName evidence="3">histidine kinase</fullName>
        <ecNumber evidence="3">2.7.13.3</ecNumber>
    </recommendedName>
</protein>
<dbReference type="SUPFAM" id="SSF158472">
    <property type="entry name" value="HAMP domain-like"/>
    <property type="match status" value="1"/>
</dbReference>
<dbReference type="SMART" id="SM00387">
    <property type="entry name" value="HATPase_c"/>
    <property type="match status" value="1"/>
</dbReference>
<dbReference type="InterPro" id="IPR003660">
    <property type="entry name" value="HAMP_dom"/>
</dbReference>
<name>A0ABN6J060_9CLOT</name>
<proteinExistence type="predicted"/>
<evidence type="ECO:0000256" key="10">
    <source>
        <dbReference type="ARBA" id="ARBA00022840"/>
    </source>
</evidence>
<dbReference type="SMART" id="SM00304">
    <property type="entry name" value="HAMP"/>
    <property type="match status" value="1"/>
</dbReference>
<dbReference type="PRINTS" id="PR00344">
    <property type="entry name" value="BCTRLSENSOR"/>
</dbReference>
<keyword evidence="11 14" id="KW-1133">Transmembrane helix</keyword>
<evidence type="ECO:0000256" key="8">
    <source>
        <dbReference type="ARBA" id="ARBA00022741"/>
    </source>
</evidence>
<evidence type="ECO:0000256" key="7">
    <source>
        <dbReference type="ARBA" id="ARBA00022692"/>
    </source>
</evidence>
<dbReference type="PANTHER" id="PTHR45528:SF1">
    <property type="entry name" value="SENSOR HISTIDINE KINASE CPXA"/>
    <property type="match status" value="1"/>
</dbReference>
<keyword evidence="18" id="KW-1185">Reference proteome</keyword>
<evidence type="ECO:0000256" key="2">
    <source>
        <dbReference type="ARBA" id="ARBA00004651"/>
    </source>
</evidence>
<dbReference type="InterPro" id="IPR050398">
    <property type="entry name" value="HssS/ArlS-like"/>
</dbReference>
<dbReference type="InterPro" id="IPR036890">
    <property type="entry name" value="HATPase_C_sf"/>
</dbReference>
<dbReference type="SMART" id="SM00388">
    <property type="entry name" value="HisKA"/>
    <property type="match status" value="1"/>
</dbReference>
<gene>
    <name evidence="17" type="ORF">psyc5s11_21160</name>
</gene>
<reference evidence="18" key="1">
    <citation type="submission" date="2021-07" db="EMBL/GenBank/DDBJ databases">
        <title>Complete genome sequencing of a Clostridium isolate.</title>
        <authorList>
            <person name="Ueki A."/>
            <person name="Tonouchi A."/>
        </authorList>
    </citation>
    <scope>NUCLEOTIDE SEQUENCE [LARGE SCALE GENOMIC DNA]</scope>
    <source>
        <strain evidence="18">C5S11</strain>
    </source>
</reference>
<dbReference type="InterPro" id="IPR005467">
    <property type="entry name" value="His_kinase_dom"/>
</dbReference>
<evidence type="ECO:0000256" key="6">
    <source>
        <dbReference type="ARBA" id="ARBA00022679"/>
    </source>
</evidence>
<dbReference type="Proteomes" id="UP000824633">
    <property type="component" value="Chromosome"/>
</dbReference>
<keyword evidence="6" id="KW-0808">Transferase</keyword>
<sequence>MRIKKRLTISNILMIVIPVVIIFIIAGIMSIPFSKAFESKFASDRERDSNAYFIQQSLRPDLKNFNNKDDFVKLPTELQEFLKPKGYHLIITYDGEIISSNVTDEDKKAIANIGEDMLFKSNSLVLEMNSTSLVKNSFRKDSKVVNIIAINSNYQPIRFDMKHEMSTFVVSYIFIVIIISLIVVTLTNGILSTKIYKKLIVPLELLSYGAEQIKNGNLDFEMNYESDDEFKQVCGDFDEMRLRLKDSVDAQLKYEEDRKQLVVGISHDLRTPLTAIKGYVEGLIDGIAKTPEKQKKYLNTIYTKACDMDILVDRLFLFSKLDTGSFPFKFDKINIKEYMKSFYNHVKDEFYGKDIEFFFNSKCDDLCRVKIDCQEMNRVLLNIVENSVKYNGNCMGEIKIRLFEKEDSVVVEVSDNGKGVEEEEISNLFVSFYRGDSSRTKPSEGSGLGLAIAKNIVEAHGGKIEAYNMDGLTIKITLPKISDKESI</sequence>
<dbReference type="InterPro" id="IPR036097">
    <property type="entry name" value="HisK_dim/P_sf"/>
</dbReference>
<dbReference type="EC" id="2.7.13.3" evidence="3"/>
<keyword evidence="7 14" id="KW-0812">Transmembrane</keyword>
<evidence type="ECO:0000256" key="9">
    <source>
        <dbReference type="ARBA" id="ARBA00022777"/>
    </source>
</evidence>
<dbReference type="InterPro" id="IPR003661">
    <property type="entry name" value="HisK_dim/P_dom"/>
</dbReference>
<evidence type="ECO:0000256" key="14">
    <source>
        <dbReference type="SAM" id="Phobius"/>
    </source>
</evidence>
<dbReference type="SUPFAM" id="SSF55874">
    <property type="entry name" value="ATPase domain of HSP90 chaperone/DNA topoisomerase II/histidine kinase"/>
    <property type="match status" value="1"/>
</dbReference>
<evidence type="ECO:0000256" key="11">
    <source>
        <dbReference type="ARBA" id="ARBA00022989"/>
    </source>
</evidence>
<evidence type="ECO:0000256" key="12">
    <source>
        <dbReference type="ARBA" id="ARBA00023012"/>
    </source>
</evidence>
<dbReference type="PROSITE" id="PS50109">
    <property type="entry name" value="HIS_KIN"/>
    <property type="match status" value="1"/>
</dbReference>
<evidence type="ECO:0000313" key="18">
    <source>
        <dbReference type="Proteomes" id="UP000824633"/>
    </source>
</evidence>
<feature type="domain" description="HAMP" evidence="16">
    <location>
        <begin position="197"/>
        <end position="249"/>
    </location>
</feature>
<keyword evidence="9 17" id="KW-0418">Kinase</keyword>
<evidence type="ECO:0000256" key="4">
    <source>
        <dbReference type="ARBA" id="ARBA00022475"/>
    </source>
</evidence>
<dbReference type="GO" id="GO:0016301">
    <property type="term" value="F:kinase activity"/>
    <property type="evidence" value="ECO:0007669"/>
    <property type="project" value="UniProtKB-KW"/>
</dbReference>
<comment type="catalytic activity">
    <reaction evidence="1">
        <text>ATP + protein L-histidine = ADP + protein N-phospho-L-histidine.</text>
        <dbReference type="EC" id="2.7.13.3"/>
    </reaction>
</comment>